<dbReference type="UniPathway" id="UPA00068">
    <property type="reaction ID" value="UER00107"/>
</dbReference>
<dbReference type="Gene3D" id="3.40.1160.10">
    <property type="entry name" value="Acetylglutamate kinase-like"/>
    <property type="match status" value="1"/>
</dbReference>
<accession>A0A0G0Q5A2</accession>
<dbReference type="PANTHER" id="PTHR23342:SF0">
    <property type="entry name" value="N-ACETYLGLUTAMATE SYNTHASE, MITOCHONDRIAL"/>
    <property type="match status" value="1"/>
</dbReference>
<keyword evidence="9" id="KW-0963">Cytoplasm</keyword>
<dbReference type="PIRSF" id="PIRSF000728">
    <property type="entry name" value="NAGK"/>
    <property type="match status" value="1"/>
</dbReference>
<dbReference type="NCBIfam" id="TIGR00761">
    <property type="entry name" value="argB"/>
    <property type="match status" value="1"/>
</dbReference>
<evidence type="ECO:0000313" key="12">
    <source>
        <dbReference type="Proteomes" id="UP000034539"/>
    </source>
</evidence>
<protein>
    <recommendedName>
        <fullName evidence="9">Acetylglutamate kinase</fullName>
        <ecNumber evidence="9">2.7.2.8</ecNumber>
    </recommendedName>
    <alternativeName>
        <fullName evidence="9">N-acetyl-L-glutamate 5-phosphotransferase</fullName>
    </alternativeName>
    <alternativeName>
        <fullName evidence="9">NAG kinase</fullName>
        <shortName evidence="9">NAGK</shortName>
    </alternativeName>
</protein>
<dbReference type="GO" id="GO:0005524">
    <property type="term" value="F:ATP binding"/>
    <property type="evidence" value="ECO:0007669"/>
    <property type="project" value="UniProtKB-UniRule"/>
</dbReference>
<comment type="catalytic activity">
    <reaction evidence="8 9">
        <text>N-acetyl-L-glutamate + ATP = N-acetyl-L-glutamyl 5-phosphate + ADP</text>
        <dbReference type="Rhea" id="RHEA:14629"/>
        <dbReference type="ChEBI" id="CHEBI:30616"/>
        <dbReference type="ChEBI" id="CHEBI:44337"/>
        <dbReference type="ChEBI" id="CHEBI:57936"/>
        <dbReference type="ChEBI" id="CHEBI:456216"/>
        <dbReference type="EC" id="2.7.2.8"/>
    </reaction>
</comment>
<evidence type="ECO:0000256" key="6">
    <source>
        <dbReference type="ARBA" id="ARBA00022777"/>
    </source>
</evidence>
<evidence type="ECO:0000256" key="2">
    <source>
        <dbReference type="ARBA" id="ARBA00022571"/>
    </source>
</evidence>
<name>A0A0G0Q5A2_9BACT</name>
<keyword evidence="2 9" id="KW-0055">Arginine biosynthesis</keyword>
<evidence type="ECO:0000256" key="8">
    <source>
        <dbReference type="ARBA" id="ARBA00048141"/>
    </source>
</evidence>
<keyword evidence="6 9" id="KW-0418">Kinase</keyword>
<dbReference type="InterPro" id="IPR036393">
    <property type="entry name" value="AceGlu_kinase-like_sf"/>
</dbReference>
<gene>
    <name evidence="9" type="primary">argB</name>
    <name evidence="11" type="ORF">UT63_C0039G0005</name>
</gene>
<keyword evidence="4 9" id="KW-0808">Transferase</keyword>
<keyword evidence="3 9" id="KW-0028">Amino-acid biosynthesis</keyword>
<evidence type="ECO:0000256" key="3">
    <source>
        <dbReference type="ARBA" id="ARBA00022605"/>
    </source>
</evidence>
<evidence type="ECO:0000256" key="1">
    <source>
        <dbReference type="ARBA" id="ARBA00004828"/>
    </source>
</evidence>
<evidence type="ECO:0000256" key="9">
    <source>
        <dbReference type="HAMAP-Rule" id="MF_00082"/>
    </source>
</evidence>
<dbReference type="GO" id="GO:0003991">
    <property type="term" value="F:acetylglutamate kinase activity"/>
    <property type="evidence" value="ECO:0007669"/>
    <property type="project" value="UniProtKB-UniRule"/>
</dbReference>
<dbReference type="EC" id="2.7.2.8" evidence="9"/>
<feature type="site" description="Transition state stabilizer" evidence="9">
    <location>
        <position position="230"/>
    </location>
</feature>
<evidence type="ECO:0000259" key="10">
    <source>
        <dbReference type="Pfam" id="PF00696"/>
    </source>
</evidence>
<feature type="binding site" evidence="9">
    <location>
        <begin position="43"/>
        <end position="44"/>
    </location>
    <ligand>
        <name>substrate</name>
    </ligand>
</feature>
<dbReference type="HAMAP" id="MF_00082">
    <property type="entry name" value="ArgB"/>
    <property type="match status" value="1"/>
</dbReference>
<dbReference type="GO" id="GO:0042450">
    <property type="term" value="P:L-arginine biosynthetic process via ornithine"/>
    <property type="evidence" value="ECO:0007669"/>
    <property type="project" value="UniProtKB-UniRule"/>
</dbReference>
<dbReference type="PANTHER" id="PTHR23342">
    <property type="entry name" value="N-ACETYLGLUTAMATE SYNTHASE"/>
    <property type="match status" value="1"/>
</dbReference>
<evidence type="ECO:0000256" key="5">
    <source>
        <dbReference type="ARBA" id="ARBA00022741"/>
    </source>
</evidence>
<dbReference type="AlphaFoldDB" id="A0A0G0Q5A2"/>
<dbReference type="Proteomes" id="UP000034539">
    <property type="component" value="Unassembled WGS sequence"/>
</dbReference>
<feature type="binding site" evidence="9">
    <location>
        <position position="171"/>
    </location>
    <ligand>
        <name>substrate</name>
    </ligand>
</feature>
<comment type="similarity">
    <text evidence="9">Belongs to the acetylglutamate kinase family. ArgB subfamily.</text>
</comment>
<feature type="domain" description="Aspartate/glutamate/uridylate kinase" evidence="10">
    <location>
        <begin position="3"/>
        <end position="248"/>
    </location>
</feature>
<dbReference type="InterPro" id="IPR001048">
    <property type="entry name" value="Asp/Glu/Uridylate_kinase"/>
</dbReference>
<dbReference type="InterPro" id="IPR004662">
    <property type="entry name" value="AcgluKinase_fam"/>
</dbReference>
<feature type="binding site" evidence="9">
    <location>
        <position position="65"/>
    </location>
    <ligand>
        <name>substrate</name>
    </ligand>
</feature>
<comment type="pathway">
    <text evidence="1 9">Amino-acid biosynthesis; L-arginine biosynthesis; N(2)-acetyl-L-ornithine from L-glutamate: step 2/4.</text>
</comment>
<feature type="site" description="Transition state stabilizer" evidence="9">
    <location>
        <position position="8"/>
    </location>
</feature>
<keyword evidence="7 9" id="KW-0067">ATP-binding</keyword>
<dbReference type="GO" id="GO:0005737">
    <property type="term" value="C:cytoplasm"/>
    <property type="evidence" value="ECO:0007669"/>
    <property type="project" value="UniProtKB-SubCell"/>
</dbReference>
<sequence length="275" mass="29526">MKKITILKIGGELLNDKKSAESLFSAISQMISEGQKIVIVHGGGAQVDDVCNKLGIKIKKVNGRRITDGMTLEIIKMVFGGLINTDLVALAIKNKINAFGFTGISGNLVSVSKRPPKMIVDQQTGVLKEVNFGYVGDIKNINIKMLENLIELDFVPIVACLGIGTEGQVFNVNADTLATGIASALKADKLIFVSDVRGVIENQNVLKSITVGQAKEMIKTKKITDGMIPKIENVETALSMGVSHVQILGCLKNKNDWLNAINNFSFGTVITGGKL</sequence>
<proteinExistence type="inferred from homology"/>
<dbReference type="SUPFAM" id="SSF53633">
    <property type="entry name" value="Carbamate kinase-like"/>
    <property type="match status" value="1"/>
</dbReference>
<evidence type="ECO:0000256" key="4">
    <source>
        <dbReference type="ARBA" id="ARBA00022679"/>
    </source>
</evidence>
<dbReference type="PRINTS" id="PR00474">
    <property type="entry name" value="GLU5KINASE"/>
</dbReference>
<reference evidence="11 12" key="1">
    <citation type="journal article" date="2015" name="Nature">
        <title>rRNA introns, odd ribosomes, and small enigmatic genomes across a large radiation of phyla.</title>
        <authorList>
            <person name="Brown C.T."/>
            <person name="Hug L.A."/>
            <person name="Thomas B.C."/>
            <person name="Sharon I."/>
            <person name="Castelle C.J."/>
            <person name="Singh A."/>
            <person name="Wilkins M.J."/>
            <person name="Williams K.H."/>
            <person name="Banfield J.F."/>
        </authorList>
    </citation>
    <scope>NUCLEOTIDE SEQUENCE [LARGE SCALE GENOMIC DNA]</scope>
</reference>
<evidence type="ECO:0000256" key="7">
    <source>
        <dbReference type="ARBA" id="ARBA00022840"/>
    </source>
</evidence>
<evidence type="ECO:0000313" key="11">
    <source>
        <dbReference type="EMBL" id="KKR32551.1"/>
    </source>
</evidence>
<dbReference type="EMBL" id="LBXN01000039">
    <property type="protein sequence ID" value="KKR32551.1"/>
    <property type="molecule type" value="Genomic_DNA"/>
</dbReference>
<comment type="caution">
    <text evidence="11">The sequence shown here is derived from an EMBL/GenBank/DDBJ whole genome shotgun (WGS) entry which is preliminary data.</text>
</comment>
<dbReference type="InterPro" id="IPR001057">
    <property type="entry name" value="Glu/AcGlu_kinase"/>
</dbReference>
<keyword evidence="5 9" id="KW-0547">Nucleotide-binding</keyword>
<organism evidence="11 12">
    <name type="scientific">Candidatus Gottesmanbacteria bacterium GW2011_GWC2_39_8</name>
    <dbReference type="NCBI Taxonomy" id="1618450"/>
    <lineage>
        <taxon>Bacteria</taxon>
        <taxon>Candidatus Gottesmaniibacteriota</taxon>
    </lineage>
</organism>
<dbReference type="Pfam" id="PF00696">
    <property type="entry name" value="AA_kinase"/>
    <property type="match status" value="1"/>
</dbReference>
<comment type="subcellular location">
    <subcellularLocation>
        <location evidence="9">Cytoplasm</location>
    </subcellularLocation>
</comment>
<dbReference type="CDD" id="cd04238">
    <property type="entry name" value="AAK_NAGK-like"/>
    <property type="match status" value="1"/>
</dbReference>
<dbReference type="InterPro" id="IPR037528">
    <property type="entry name" value="ArgB"/>
</dbReference>
<comment type="function">
    <text evidence="9">Catalyzes the ATP-dependent phosphorylation of N-acetyl-L-glutamate.</text>
</comment>